<feature type="domain" description="Cryptic loci regulator 2 C-terminal" evidence="2">
    <location>
        <begin position="552"/>
        <end position="751"/>
    </location>
</feature>
<feature type="region of interest" description="Disordered" evidence="1">
    <location>
        <begin position="161"/>
        <end position="196"/>
    </location>
</feature>
<name>A0A9W8K144_9AGAR</name>
<dbReference type="GO" id="GO:0070824">
    <property type="term" value="C:SHREC complex"/>
    <property type="evidence" value="ECO:0007669"/>
    <property type="project" value="InterPro"/>
</dbReference>
<dbReference type="GO" id="GO:0030466">
    <property type="term" value="P:silent mating-type cassette heterochromatin formation"/>
    <property type="evidence" value="ECO:0007669"/>
    <property type="project" value="TreeGrafter"/>
</dbReference>
<protein>
    <recommendedName>
        <fullName evidence="6">Cryptic loci regulator 2 N-terminal domain-containing protein</fullName>
    </recommendedName>
</protein>
<dbReference type="PANTHER" id="PTHR38046:SF1">
    <property type="entry name" value="CRYPTIC LOCI REGULATOR 2"/>
    <property type="match status" value="1"/>
</dbReference>
<evidence type="ECO:0000259" key="3">
    <source>
        <dbReference type="Pfam" id="PF16761"/>
    </source>
</evidence>
<dbReference type="OrthoDB" id="2421327at2759"/>
<comment type="caution">
    <text evidence="4">The sequence shown here is derived from an EMBL/GenBank/DDBJ whole genome shotgun (WGS) entry which is preliminary data.</text>
</comment>
<dbReference type="InterPro" id="IPR038986">
    <property type="entry name" value="Clr2"/>
</dbReference>
<dbReference type="Pfam" id="PF16761">
    <property type="entry name" value="Clr2_transil"/>
    <property type="match status" value="1"/>
</dbReference>
<feature type="region of interest" description="Disordered" evidence="1">
    <location>
        <begin position="653"/>
        <end position="684"/>
    </location>
</feature>
<dbReference type="AlphaFoldDB" id="A0A9W8K144"/>
<dbReference type="EMBL" id="JANKHO010001265">
    <property type="protein sequence ID" value="KAJ3502558.1"/>
    <property type="molecule type" value="Genomic_DNA"/>
</dbReference>
<feature type="compositionally biased region" description="Polar residues" evidence="1">
    <location>
        <begin position="294"/>
        <end position="319"/>
    </location>
</feature>
<feature type="compositionally biased region" description="Polar residues" evidence="1">
    <location>
        <begin position="656"/>
        <end position="667"/>
    </location>
</feature>
<reference evidence="4" key="1">
    <citation type="submission" date="2022-07" db="EMBL/GenBank/DDBJ databases">
        <title>Genome Sequence of Agrocybe chaxingu.</title>
        <authorList>
            <person name="Buettner E."/>
        </authorList>
    </citation>
    <scope>NUCLEOTIDE SEQUENCE</scope>
    <source>
        <strain evidence="4">MP-N11</strain>
    </source>
</reference>
<dbReference type="GO" id="GO:0033553">
    <property type="term" value="C:rDNA heterochromatin"/>
    <property type="evidence" value="ECO:0007669"/>
    <property type="project" value="TreeGrafter"/>
</dbReference>
<dbReference type="Proteomes" id="UP001148786">
    <property type="component" value="Unassembled WGS sequence"/>
</dbReference>
<proteinExistence type="predicted"/>
<evidence type="ECO:0000313" key="4">
    <source>
        <dbReference type="EMBL" id="KAJ3502558.1"/>
    </source>
</evidence>
<gene>
    <name evidence="4" type="ORF">NLJ89_g8832</name>
</gene>
<evidence type="ECO:0000256" key="1">
    <source>
        <dbReference type="SAM" id="MobiDB-lite"/>
    </source>
</evidence>
<feature type="compositionally biased region" description="Pro residues" evidence="1">
    <location>
        <begin position="446"/>
        <end position="472"/>
    </location>
</feature>
<dbReference type="InterPro" id="IPR018839">
    <property type="entry name" value="Tscrpt-silencing_Clr2_C"/>
</dbReference>
<dbReference type="Pfam" id="PF10383">
    <property type="entry name" value="Clr2"/>
    <property type="match status" value="1"/>
</dbReference>
<feature type="compositionally biased region" description="Basic and acidic residues" evidence="1">
    <location>
        <begin position="176"/>
        <end position="196"/>
    </location>
</feature>
<evidence type="ECO:0008006" key="6">
    <source>
        <dbReference type="Google" id="ProtNLM"/>
    </source>
</evidence>
<evidence type="ECO:0000259" key="2">
    <source>
        <dbReference type="Pfam" id="PF10383"/>
    </source>
</evidence>
<keyword evidence="5" id="KW-1185">Reference proteome</keyword>
<organism evidence="4 5">
    <name type="scientific">Agrocybe chaxingu</name>
    <dbReference type="NCBI Taxonomy" id="84603"/>
    <lineage>
        <taxon>Eukaryota</taxon>
        <taxon>Fungi</taxon>
        <taxon>Dikarya</taxon>
        <taxon>Basidiomycota</taxon>
        <taxon>Agaricomycotina</taxon>
        <taxon>Agaricomycetes</taxon>
        <taxon>Agaricomycetidae</taxon>
        <taxon>Agaricales</taxon>
        <taxon>Agaricineae</taxon>
        <taxon>Strophariaceae</taxon>
        <taxon>Agrocybe</taxon>
    </lineage>
</organism>
<dbReference type="PANTHER" id="PTHR38046">
    <property type="entry name" value="CRYPTIC LOCI REGULATOR 2"/>
    <property type="match status" value="1"/>
</dbReference>
<feature type="domain" description="Cryptic loci regulator 2 N-terminal" evidence="3">
    <location>
        <begin position="81"/>
        <end position="142"/>
    </location>
</feature>
<feature type="compositionally biased region" description="Low complexity" evidence="1">
    <location>
        <begin position="674"/>
        <end position="684"/>
    </location>
</feature>
<evidence type="ECO:0000313" key="5">
    <source>
        <dbReference type="Proteomes" id="UP001148786"/>
    </source>
</evidence>
<feature type="region of interest" description="Disordered" evidence="1">
    <location>
        <begin position="286"/>
        <end position="325"/>
    </location>
</feature>
<accession>A0A9W8K144</accession>
<dbReference type="GO" id="GO:0031934">
    <property type="term" value="C:mating-type region heterochromatin"/>
    <property type="evidence" value="ECO:0007669"/>
    <property type="project" value="TreeGrafter"/>
</dbReference>
<dbReference type="InterPro" id="IPR031915">
    <property type="entry name" value="Clr2_N"/>
</dbReference>
<feature type="region of interest" description="Disordered" evidence="1">
    <location>
        <begin position="440"/>
        <end position="472"/>
    </location>
</feature>
<sequence length="864" mass="94683">MSRRVAADGYSLPANPHYLDFPRTDGSKTTWPSVITREVDAEGHVNYYECLGEDHSQHIRWRTMVGDAVAKKLGMPEGPNYVLRSFPEEYRLYDHNKGPAKSPRHDLYLFGPFKKRFRSVFEFVPHAIWLMDGSSGCICKYCSKTAQREITSSMSTSGIIRATPVGQSPAPSRVKSIRDKGKGREPLSRPKPRDTKTYATVQRIAKPSIVSEGVLRTPMLVERNNDLRAIYSKTSMDLRRWFREGEVVWCALEAPITGPQQDAACIRFWPAVVDEVKLKTEPIPRRAANGHARSGSSQSHLPQAGSSAMQVDPSSSSIGTEKGPMLERAEEPLPWTIRQSTQYKVQLLAVSHCYTIPDDQVLPYQAYMPSDDLIRLMLTYPPDRLTLDKESLSSFNPYTGPTPPTLFEAVPPYALALQIASTLSSFWCLTDEYELNYTLPHENPKRPPLPSRAPLPSRIPPPSISTPSMMPPPLMAPSQFASSSQMPPPATFQQALEMANEHPESISSGPSNAFYRNVYGVDPSMSQAAVQKTTEHVLGAPPPPDNLVQKRFQGLWWGAERIWTDDFIRLKVPRRTLAPQGNGQILPPSGPSKSVAEEWIGQGGSLAEMGAGSRGVFLRLDGIFAVEVPQENGSSTKEARVCGMLYELADEDWEDPNTSAPSAPSHQANEDSADPASSSQVPPSVSAAVIGGLSGTPGGIVPNGAGVNGSLSKDAFQYTLPQAPVGYKFRAILNPGYEFVGALGLISGRYYPRILAHPKLLPIVKEALSHEPGEGAIIGSDNLWALEGLSGGYFNSVDPHRYKRTRVAMMQDADREAVQQLQTYAQGKMEEAAMAQNSDGGGDDVHVLEGEHDAMDVDADDIYA</sequence>